<dbReference type="EMBL" id="JANPWB010000001">
    <property type="protein sequence ID" value="KAJ1215014.1"/>
    <property type="molecule type" value="Genomic_DNA"/>
</dbReference>
<feature type="compositionally biased region" description="Basic and acidic residues" evidence="1">
    <location>
        <begin position="115"/>
        <end position="126"/>
    </location>
</feature>
<name>A0AAV7WLS1_PLEWA</name>
<dbReference type="Proteomes" id="UP001066276">
    <property type="component" value="Chromosome 1_1"/>
</dbReference>
<feature type="region of interest" description="Disordered" evidence="1">
    <location>
        <begin position="68"/>
        <end position="136"/>
    </location>
</feature>
<evidence type="ECO:0000313" key="3">
    <source>
        <dbReference type="Proteomes" id="UP001066276"/>
    </source>
</evidence>
<proteinExistence type="predicted"/>
<comment type="caution">
    <text evidence="2">The sequence shown here is derived from an EMBL/GenBank/DDBJ whole genome shotgun (WGS) entry which is preliminary data.</text>
</comment>
<evidence type="ECO:0000256" key="1">
    <source>
        <dbReference type="SAM" id="MobiDB-lite"/>
    </source>
</evidence>
<sequence>MRLDYSPILHINTCYRDRIKSTEHNVINSELQLNYCNRAPMQRVTTCEENTVERSLVVLPAVLRVHEEVTSKSPGSQEHQVSERKNAEDSDANTEKRGVMIGHPEGAVRRHQQVRKPENLKTKHTAENTGAGTGNE</sequence>
<feature type="compositionally biased region" description="Basic and acidic residues" evidence="1">
    <location>
        <begin position="80"/>
        <end position="98"/>
    </location>
</feature>
<keyword evidence="3" id="KW-1185">Reference proteome</keyword>
<organism evidence="2 3">
    <name type="scientific">Pleurodeles waltl</name>
    <name type="common">Iberian ribbed newt</name>
    <dbReference type="NCBI Taxonomy" id="8319"/>
    <lineage>
        <taxon>Eukaryota</taxon>
        <taxon>Metazoa</taxon>
        <taxon>Chordata</taxon>
        <taxon>Craniata</taxon>
        <taxon>Vertebrata</taxon>
        <taxon>Euteleostomi</taxon>
        <taxon>Amphibia</taxon>
        <taxon>Batrachia</taxon>
        <taxon>Caudata</taxon>
        <taxon>Salamandroidea</taxon>
        <taxon>Salamandridae</taxon>
        <taxon>Pleurodelinae</taxon>
        <taxon>Pleurodeles</taxon>
    </lineage>
</organism>
<reference evidence="2" key="1">
    <citation type="journal article" date="2022" name="bioRxiv">
        <title>Sequencing and chromosome-scale assembly of the giantPleurodeles waltlgenome.</title>
        <authorList>
            <person name="Brown T."/>
            <person name="Elewa A."/>
            <person name="Iarovenko S."/>
            <person name="Subramanian E."/>
            <person name="Araus A.J."/>
            <person name="Petzold A."/>
            <person name="Susuki M."/>
            <person name="Suzuki K.-i.T."/>
            <person name="Hayashi T."/>
            <person name="Toyoda A."/>
            <person name="Oliveira C."/>
            <person name="Osipova E."/>
            <person name="Leigh N.D."/>
            <person name="Simon A."/>
            <person name="Yun M.H."/>
        </authorList>
    </citation>
    <scope>NUCLEOTIDE SEQUENCE</scope>
    <source>
        <strain evidence="2">20211129_DDA</strain>
        <tissue evidence="2">Liver</tissue>
    </source>
</reference>
<protein>
    <submittedName>
        <fullName evidence="2">Uncharacterized protein</fullName>
    </submittedName>
</protein>
<accession>A0AAV7WLS1</accession>
<dbReference type="AlphaFoldDB" id="A0AAV7WLS1"/>
<gene>
    <name evidence="2" type="ORF">NDU88_002624</name>
</gene>
<evidence type="ECO:0000313" key="2">
    <source>
        <dbReference type="EMBL" id="KAJ1215014.1"/>
    </source>
</evidence>